<dbReference type="PANTHER" id="PTHR37422">
    <property type="entry name" value="TEICHURONIC ACID BIOSYNTHESIS PROTEIN TUAE"/>
    <property type="match status" value="1"/>
</dbReference>
<feature type="transmembrane region" description="Helical" evidence="6">
    <location>
        <begin position="241"/>
        <end position="259"/>
    </location>
</feature>
<keyword evidence="8" id="KW-0436">Ligase</keyword>
<dbReference type="PANTHER" id="PTHR37422:SF13">
    <property type="entry name" value="LIPOPOLYSACCHARIDE BIOSYNTHESIS PROTEIN PA4999-RELATED"/>
    <property type="match status" value="1"/>
</dbReference>
<dbReference type="GO" id="GO:0016874">
    <property type="term" value="F:ligase activity"/>
    <property type="evidence" value="ECO:0007669"/>
    <property type="project" value="UniProtKB-KW"/>
</dbReference>
<feature type="transmembrane region" description="Helical" evidence="6">
    <location>
        <begin position="54"/>
        <end position="71"/>
    </location>
</feature>
<reference evidence="8" key="1">
    <citation type="submission" date="2022-07" db="EMBL/GenBank/DDBJ databases">
        <title>Tahibacter sp., a new gammaproteobacterium isolated from the silt sample collected at pig farm.</title>
        <authorList>
            <person name="Chen H."/>
        </authorList>
    </citation>
    <scope>NUCLEOTIDE SEQUENCE</scope>
    <source>
        <strain evidence="8">P2K</strain>
    </source>
</reference>
<protein>
    <submittedName>
        <fullName evidence="8">O-antigen ligase family protein</fullName>
    </submittedName>
</protein>
<evidence type="ECO:0000256" key="2">
    <source>
        <dbReference type="ARBA" id="ARBA00022692"/>
    </source>
</evidence>
<keyword evidence="4 6" id="KW-0472">Membrane</keyword>
<evidence type="ECO:0000313" key="8">
    <source>
        <dbReference type="EMBL" id="MCQ4165472.1"/>
    </source>
</evidence>
<evidence type="ECO:0000259" key="7">
    <source>
        <dbReference type="Pfam" id="PF04932"/>
    </source>
</evidence>
<feature type="transmembrane region" description="Helical" evidence="6">
    <location>
        <begin position="165"/>
        <end position="182"/>
    </location>
</feature>
<feature type="transmembrane region" description="Helical" evidence="6">
    <location>
        <begin position="140"/>
        <end position="158"/>
    </location>
</feature>
<feature type="transmembrane region" description="Helical" evidence="6">
    <location>
        <begin position="291"/>
        <end position="311"/>
    </location>
</feature>
<dbReference type="InterPro" id="IPR051533">
    <property type="entry name" value="WaaL-like"/>
</dbReference>
<dbReference type="EMBL" id="JANFQO010000010">
    <property type="protein sequence ID" value="MCQ4165472.1"/>
    <property type="molecule type" value="Genomic_DNA"/>
</dbReference>
<feature type="transmembrane region" description="Helical" evidence="6">
    <location>
        <begin position="375"/>
        <end position="397"/>
    </location>
</feature>
<proteinExistence type="predicted"/>
<evidence type="ECO:0000256" key="5">
    <source>
        <dbReference type="SAM" id="MobiDB-lite"/>
    </source>
</evidence>
<gene>
    <name evidence="8" type="ORF">NM961_12200</name>
</gene>
<feature type="transmembrane region" description="Helical" evidence="6">
    <location>
        <begin position="83"/>
        <end position="102"/>
    </location>
</feature>
<evidence type="ECO:0000256" key="1">
    <source>
        <dbReference type="ARBA" id="ARBA00004141"/>
    </source>
</evidence>
<evidence type="ECO:0000313" key="9">
    <source>
        <dbReference type="Proteomes" id="UP001165498"/>
    </source>
</evidence>
<keyword evidence="3 6" id="KW-1133">Transmembrane helix</keyword>
<feature type="transmembrane region" description="Helical" evidence="6">
    <location>
        <begin position="212"/>
        <end position="229"/>
    </location>
</feature>
<name>A0ABT1QT47_9GAMM</name>
<feature type="region of interest" description="Disordered" evidence="5">
    <location>
        <begin position="454"/>
        <end position="485"/>
    </location>
</feature>
<comment type="caution">
    <text evidence="8">The sequence shown here is derived from an EMBL/GenBank/DDBJ whole genome shotgun (WGS) entry which is preliminary data.</text>
</comment>
<dbReference type="RefSeq" id="WP_255914662.1">
    <property type="nucleotide sequence ID" value="NZ_JANFQO010000010.1"/>
</dbReference>
<keyword evidence="2 6" id="KW-0812">Transmembrane</keyword>
<dbReference type="Proteomes" id="UP001165498">
    <property type="component" value="Unassembled WGS sequence"/>
</dbReference>
<comment type="subcellular location">
    <subcellularLocation>
        <location evidence="1">Membrane</location>
        <topology evidence="1">Multi-pass membrane protein</topology>
    </subcellularLocation>
</comment>
<evidence type="ECO:0000256" key="6">
    <source>
        <dbReference type="SAM" id="Phobius"/>
    </source>
</evidence>
<feature type="transmembrane region" description="Helical" evidence="6">
    <location>
        <begin position="265"/>
        <end position="282"/>
    </location>
</feature>
<evidence type="ECO:0000256" key="4">
    <source>
        <dbReference type="ARBA" id="ARBA00023136"/>
    </source>
</evidence>
<sequence>MTALRTDRTSSWEATHRAATAPVPVHPLEYACWLLLALGAIMGGLSFFSWRDGALALLALPVLLLALWPWPPQRPDRALRHRTAAALMLAALPLIYLLPLPLELAAHLPGRTVRLQAAIEELGPAAWTTVSLAADDTWQAWLKLVPGLALFLAALRLPDTRQRRLLGAILAIVMLQALWGLAQVSGDTDSSLLFYGAADDHRASGSFANRNHFASLLLLGLPLLAVLSAGGGWDWRQAPQAGWRLMGATGLLLVTTALLASRSRAAAGLLVLEAGLFCLWLLRRRGLSPRLLGGGLALGLAAGLYFAAYLVPGGLELDSADGRLGVLQRSLTAALAFFPLGAGPGTFGSVFPGFDTLATLDKVYINHAHNDLLELLFELGMVGAALYAGALGLLAAALWRHVVRRGGDAVEWACVLGLCAVAAHGAVDYPLRVPLVAMVTLTFLGVVLRPAATPPPRRNGVDARAASAKAWPWPTQAGPGPRSAP</sequence>
<dbReference type="Pfam" id="PF04932">
    <property type="entry name" value="Wzy_C"/>
    <property type="match status" value="1"/>
</dbReference>
<keyword evidence="9" id="KW-1185">Reference proteome</keyword>
<feature type="transmembrane region" description="Helical" evidence="6">
    <location>
        <begin position="30"/>
        <end position="48"/>
    </location>
</feature>
<feature type="domain" description="O-antigen ligase-related" evidence="7">
    <location>
        <begin position="251"/>
        <end position="387"/>
    </location>
</feature>
<evidence type="ECO:0000256" key="3">
    <source>
        <dbReference type="ARBA" id="ARBA00022989"/>
    </source>
</evidence>
<dbReference type="InterPro" id="IPR007016">
    <property type="entry name" value="O-antigen_ligase-rel_domated"/>
</dbReference>
<accession>A0ABT1QT47</accession>
<organism evidence="8 9">
    <name type="scientific">Tahibacter harae</name>
    <dbReference type="NCBI Taxonomy" id="2963937"/>
    <lineage>
        <taxon>Bacteria</taxon>
        <taxon>Pseudomonadati</taxon>
        <taxon>Pseudomonadota</taxon>
        <taxon>Gammaproteobacteria</taxon>
        <taxon>Lysobacterales</taxon>
        <taxon>Rhodanobacteraceae</taxon>
        <taxon>Tahibacter</taxon>
    </lineage>
</organism>
<feature type="transmembrane region" description="Helical" evidence="6">
    <location>
        <begin position="433"/>
        <end position="452"/>
    </location>
</feature>